<comment type="caution">
    <text evidence="2">The sequence shown here is derived from an EMBL/GenBank/DDBJ whole genome shotgun (WGS) entry which is preliminary data.</text>
</comment>
<feature type="transmembrane region" description="Helical" evidence="1">
    <location>
        <begin position="49"/>
        <end position="73"/>
    </location>
</feature>
<proteinExistence type="predicted"/>
<sequence>YKNREKIAAWRAIFMITASILALLLPLMIQSILEDPVRVKWWEPSGKVILFYMPMIGVGFAFFGLFSLILTFFSVDESFHKTSTNDVFKKLTLLDTFRQMAIPAKDKKYRKVMGVSFFNAMASRILGLLVIPFLAFVLKFKGPEFFIYVAISISSKYAHFFLWKRFLKKHGLIKTYSMCL</sequence>
<feature type="non-terminal residue" evidence="2">
    <location>
        <position position="180"/>
    </location>
</feature>
<feature type="transmembrane region" description="Helical" evidence="1">
    <location>
        <begin position="145"/>
        <end position="163"/>
    </location>
</feature>
<keyword evidence="1" id="KW-1133">Transmembrane helix</keyword>
<name>X1IZG2_9ZZZZ</name>
<keyword evidence="1" id="KW-0472">Membrane</keyword>
<feature type="transmembrane region" description="Helical" evidence="1">
    <location>
        <begin position="12"/>
        <end position="29"/>
    </location>
</feature>
<feature type="transmembrane region" description="Helical" evidence="1">
    <location>
        <begin position="117"/>
        <end position="139"/>
    </location>
</feature>
<gene>
    <name evidence="2" type="ORF">S03H2_67236</name>
</gene>
<keyword evidence="1" id="KW-0812">Transmembrane</keyword>
<protein>
    <submittedName>
        <fullName evidence="2">Uncharacterized protein</fullName>
    </submittedName>
</protein>
<feature type="non-terminal residue" evidence="2">
    <location>
        <position position="1"/>
    </location>
</feature>
<reference evidence="2" key="1">
    <citation type="journal article" date="2014" name="Front. Microbiol.">
        <title>High frequency of phylogenetically diverse reductive dehalogenase-homologous genes in deep subseafloor sedimentary metagenomes.</title>
        <authorList>
            <person name="Kawai M."/>
            <person name="Futagami T."/>
            <person name="Toyoda A."/>
            <person name="Takaki Y."/>
            <person name="Nishi S."/>
            <person name="Hori S."/>
            <person name="Arai W."/>
            <person name="Tsubouchi T."/>
            <person name="Morono Y."/>
            <person name="Uchiyama I."/>
            <person name="Ito T."/>
            <person name="Fujiyama A."/>
            <person name="Inagaki F."/>
            <person name="Takami H."/>
        </authorList>
    </citation>
    <scope>NUCLEOTIDE SEQUENCE</scope>
    <source>
        <strain evidence="2">Expedition CK06-06</strain>
    </source>
</reference>
<dbReference type="AlphaFoldDB" id="X1IZG2"/>
<evidence type="ECO:0000313" key="2">
    <source>
        <dbReference type="EMBL" id="GAH87097.1"/>
    </source>
</evidence>
<organism evidence="2">
    <name type="scientific">marine sediment metagenome</name>
    <dbReference type="NCBI Taxonomy" id="412755"/>
    <lineage>
        <taxon>unclassified sequences</taxon>
        <taxon>metagenomes</taxon>
        <taxon>ecological metagenomes</taxon>
    </lineage>
</organism>
<accession>X1IZG2</accession>
<evidence type="ECO:0000256" key="1">
    <source>
        <dbReference type="SAM" id="Phobius"/>
    </source>
</evidence>
<dbReference type="EMBL" id="BARU01043981">
    <property type="protein sequence ID" value="GAH87097.1"/>
    <property type="molecule type" value="Genomic_DNA"/>
</dbReference>